<comment type="caution">
    <text evidence="2">The sequence shown here is derived from an EMBL/GenBank/DDBJ whole genome shotgun (WGS) entry which is preliminary data.</text>
</comment>
<dbReference type="Proteomes" id="UP000239724">
    <property type="component" value="Unassembled WGS sequence"/>
</dbReference>
<dbReference type="SUPFAM" id="SSF82693">
    <property type="entry name" value="Multidrug efflux transporter AcrB pore domain, PN1, PN2, PC1 and PC2 subdomains"/>
    <property type="match status" value="3"/>
</dbReference>
<organism evidence="2 3">
    <name type="scientific">Rhodopila globiformis</name>
    <name type="common">Rhodopseudomonas globiformis</name>
    <dbReference type="NCBI Taxonomy" id="1071"/>
    <lineage>
        <taxon>Bacteria</taxon>
        <taxon>Pseudomonadati</taxon>
        <taxon>Pseudomonadota</taxon>
        <taxon>Alphaproteobacteria</taxon>
        <taxon>Acetobacterales</taxon>
        <taxon>Acetobacteraceae</taxon>
        <taxon>Rhodopila</taxon>
    </lineage>
</organism>
<feature type="transmembrane region" description="Helical" evidence="1">
    <location>
        <begin position="960"/>
        <end position="978"/>
    </location>
</feature>
<accession>A0A2S6N1T9</accession>
<feature type="transmembrane region" description="Helical" evidence="1">
    <location>
        <begin position="431"/>
        <end position="451"/>
    </location>
</feature>
<dbReference type="RefSeq" id="WP_104521334.1">
    <property type="nucleotide sequence ID" value="NZ_NHRY01000241.1"/>
</dbReference>
<evidence type="ECO:0000313" key="3">
    <source>
        <dbReference type="Proteomes" id="UP000239724"/>
    </source>
</evidence>
<dbReference type="PANTHER" id="PTHR32063:SF78">
    <property type="entry name" value="ACRB_ACRD_ACRF FAMILY PROTEIN"/>
    <property type="match status" value="1"/>
</dbReference>
<evidence type="ECO:0000256" key="1">
    <source>
        <dbReference type="SAM" id="Phobius"/>
    </source>
</evidence>
<feature type="transmembrane region" description="Helical" evidence="1">
    <location>
        <begin position="334"/>
        <end position="353"/>
    </location>
</feature>
<dbReference type="Gene3D" id="1.20.1640.10">
    <property type="entry name" value="Multidrug efflux transporter AcrB transmembrane domain"/>
    <property type="match status" value="2"/>
</dbReference>
<dbReference type="SUPFAM" id="SSF82714">
    <property type="entry name" value="Multidrug efflux transporter AcrB TolC docking domain, DN and DC subdomains"/>
    <property type="match status" value="2"/>
</dbReference>
<dbReference type="FunFam" id="3.30.70.1430:FF:000001">
    <property type="entry name" value="Efflux pump membrane transporter"/>
    <property type="match status" value="1"/>
</dbReference>
<proteinExistence type="predicted"/>
<dbReference type="Gene3D" id="3.30.70.1430">
    <property type="entry name" value="Multidrug efflux transporter AcrB pore domain"/>
    <property type="match status" value="2"/>
</dbReference>
<feature type="transmembrane region" description="Helical" evidence="1">
    <location>
        <begin position="360"/>
        <end position="381"/>
    </location>
</feature>
<reference evidence="2 3" key="1">
    <citation type="journal article" date="2018" name="Arch. Microbiol.">
        <title>New insights into the metabolic potential of the phototrophic purple bacterium Rhodopila globiformis DSM 161(T) from its draft genome sequence and evidence for a vanadium-dependent nitrogenase.</title>
        <authorList>
            <person name="Imhoff J.F."/>
            <person name="Rahn T."/>
            <person name="Kunzel S."/>
            <person name="Neulinger S.C."/>
        </authorList>
    </citation>
    <scope>NUCLEOTIDE SEQUENCE [LARGE SCALE GENOMIC DNA]</scope>
    <source>
        <strain evidence="2 3">DSM 161</strain>
    </source>
</reference>
<keyword evidence="1" id="KW-0472">Membrane</keyword>
<dbReference type="PRINTS" id="PR00702">
    <property type="entry name" value="ACRIFLAVINRP"/>
</dbReference>
<feature type="transmembrane region" description="Helical" evidence="1">
    <location>
        <begin position="530"/>
        <end position="549"/>
    </location>
</feature>
<dbReference type="Gene3D" id="3.30.70.1320">
    <property type="entry name" value="Multidrug efflux transporter AcrB pore domain like"/>
    <property type="match status" value="1"/>
</dbReference>
<feature type="transmembrane region" description="Helical" evidence="1">
    <location>
        <begin position="990"/>
        <end position="1014"/>
    </location>
</feature>
<dbReference type="GO" id="GO:0005886">
    <property type="term" value="C:plasma membrane"/>
    <property type="evidence" value="ECO:0007669"/>
    <property type="project" value="TreeGrafter"/>
</dbReference>
<dbReference type="InterPro" id="IPR001036">
    <property type="entry name" value="Acrflvin-R"/>
</dbReference>
<dbReference type="PANTHER" id="PTHR32063">
    <property type="match status" value="1"/>
</dbReference>
<dbReference type="InterPro" id="IPR027463">
    <property type="entry name" value="AcrB_DN_DC_subdom"/>
</dbReference>
<evidence type="ECO:0000313" key="2">
    <source>
        <dbReference type="EMBL" id="PPQ28548.1"/>
    </source>
</evidence>
<dbReference type="EMBL" id="NHRY01000241">
    <property type="protein sequence ID" value="PPQ28548.1"/>
    <property type="molecule type" value="Genomic_DNA"/>
</dbReference>
<gene>
    <name evidence="2" type="ORF">CCS01_23900</name>
</gene>
<protein>
    <submittedName>
        <fullName evidence="2">Acriflavine resistance protein B</fullName>
    </submittedName>
</protein>
<dbReference type="Gene3D" id="3.30.70.1440">
    <property type="entry name" value="Multidrug efflux transporter AcrB pore domain"/>
    <property type="match status" value="1"/>
</dbReference>
<keyword evidence="3" id="KW-1185">Reference proteome</keyword>
<feature type="transmembrane region" description="Helical" evidence="1">
    <location>
        <begin position="859"/>
        <end position="877"/>
    </location>
</feature>
<dbReference type="Pfam" id="PF00873">
    <property type="entry name" value="ACR_tran"/>
    <property type="match status" value="1"/>
</dbReference>
<dbReference type="AlphaFoldDB" id="A0A2S6N1T9"/>
<keyword evidence="1" id="KW-0812">Transmembrane</keyword>
<dbReference type="SUPFAM" id="SSF82866">
    <property type="entry name" value="Multidrug efflux transporter AcrB transmembrane domain"/>
    <property type="match status" value="2"/>
</dbReference>
<sequence length="1034" mass="110532">MNVSAFFIARPVATILLSLGLMLSGLVAARFLPVAALPSVDIPTMVVFAARPGADPETMANSIAAPLERHLGQIPGVTEISSISATGNTSIIIQFDIDRDINGAARDVQAAINAATPDLPSDLPTRPFYRKFNPADAPIMIIALSSATLSTAQIYDAADTVLAQRLSQAPGVAQVQVNGAEKPAVRIQLDPVRLAATGLSSQDVYNVIRGANVLEPLGGFEGPDRAETIGINGQMWQARQYAPLVLKAANGDVLRLSDVAKVVNGTANTRLAAWDGKQPAILLTITKVAGANVIDTVDGLRALLPQLLKWLPPGIQLTVIADRTTTIRASVADVQYTLLVTIALVLMVVLVFMRRLVPTLAAAVTVPLSIGGTLAGMWFLGFTIDNFSLMALTVSVGFCVDDAIVMIENIVRHAERGLPPLQAAIVGARQIGFTVISITVSLVAVFIPLLFMGGILGRLFHEFAMTLTMAITISAVVSLTLTPMICGRYMKLAEPPGGHGTLWRAIDRALAAVMRFYARTLEWALEHWVFMLLITLLTVVLTVRMYGVVPKGFMPQQDTGIIKGSTIADPDISFAAMEERQRAAVDVLLSDPAIAAVSSTVGVSSGWSSLNRGWMTISLKPLSERHVSSDAVIDRLRGKLAKVSGLHTVLFSAQDLHSGGRQDGAQYGFVVISQNLAKMRHWALALEERLKHTPGILDVSSDQDKAGPQLDVVIDRDAAARLGIQVSDIDNALNNAYSQRQVSTIYARRNQYKVVLEVDPRLQADPSLLDRLYVGEPGGVQVPLSAVARFERGTTPLAVRHRGPFASGTISFNLAPGVALSSAETLVADAARDLRMPDDVHTDFEGNAKFLQQSLASQPLLIAAAFISIYIVLGVLYESLLHALTIISSLPSAGLGALLALWLTGTELSIMGIIGIILLMGIVKKNAIMMVDFALEQERQLGMAPHAAIRAACLERFRPIIMTTLAALLGALPLALSFGTGAELRRPLGIAIAGGLIVSQMLTLYTTPVVYLALERLAGRRSAIVRPMTEPRQV</sequence>
<dbReference type="OrthoDB" id="9806532at2"/>
<name>A0A2S6N1T9_RHOGL</name>
<dbReference type="GO" id="GO:0042910">
    <property type="term" value="F:xenobiotic transmembrane transporter activity"/>
    <property type="evidence" value="ECO:0007669"/>
    <property type="project" value="TreeGrafter"/>
</dbReference>
<feature type="transmembrane region" description="Helical" evidence="1">
    <location>
        <begin position="897"/>
        <end position="923"/>
    </location>
</feature>
<dbReference type="Gene3D" id="3.30.2090.10">
    <property type="entry name" value="Multidrug efflux transporter AcrB TolC docking domain, DN and DC subdomains"/>
    <property type="match status" value="2"/>
</dbReference>
<keyword evidence="1" id="KW-1133">Transmembrane helix</keyword>
<feature type="transmembrane region" description="Helical" evidence="1">
    <location>
        <begin position="463"/>
        <end position="481"/>
    </location>
</feature>